<feature type="compositionally biased region" description="Polar residues" evidence="1">
    <location>
        <begin position="15"/>
        <end position="25"/>
    </location>
</feature>
<dbReference type="EMBL" id="CAADRP010002262">
    <property type="protein sequence ID" value="VFU64790.1"/>
    <property type="molecule type" value="Genomic_DNA"/>
</dbReference>
<evidence type="ECO:0000256" key="1">
    <source>
        <dbReference type="SAM" id="MobiDB-lite"/>
    </source>
</evidence>
<protein>
    <submittedName>
        <fullName evidence="2">Uncharacterized protein</fullName>
    </submittedName>
</protein>
<dbReference type="Pfam" id="PF10712">
    <property type="entry name" value="NAD-GH"/>
    <property type="match status" value="2"/>
</dbReference>
<reference evidence="2" key="1">
    <citation type="submission" date="2019-03" db="EMBL/GenBank/DDBJ databases">
        <authorList>
            <person name="Mank J."/>
            <person name="Almeida P."/>
        </authorList>
    </citation>
    <scope>NUCLEOTIDE SEQUENCE</scope>
    <source>
        <strain evidence="2">78183</strain>
    </source>
</reference>
<accession>A0A6N2NCM8</accession>
<gene>
    <name evidence="2" type="ORF">SVIM_LOCUS496176</name>
</gene>
<dbReference type="AlphaFoldDB" id="A0A6N2NCM8"/>
<dbReference type="InterPro" id="IPR019651">
    <property type="entry name" value="Glutamate_DH_NAD-spec"/>
</dbReference>
<sequence>MVVFLGIKTVMTPPAVSNPSDRGVTSRSSSQSPESSRISTDILLVFPLEFLNKVVHHSVVKILTSKMGISSSGFHLKDTLLDGKKRYIKSTTTQIKNQHILLPNTCCLLVKTISNGSSSGLVDNTHNIQPSNNSSVLCGLSLRVIEVSRDSNHGVLDSKNPHENKTNFLMVIVDLVNLLNLRTCTAATSWRSIIIHAPTHVSSCTLIHLGNDWIADALKLLHLVLKLISLGKLVAVQPLDSIVNGILNLLLVIRSELGADLLILYSVPHVILHLLIAFTTQDSSLDCSTICNSLIRVDALAELLSIKEVLQKLLHLGNSSRATNKNNIMNRALVHLSIPQTLLYRLHTLPEEIHVHLLKSCTSSSQSPQSSRISTDILLVFPLKLLNKVVHHSVVEVLASKMGISSSGLHLKDTLLDGEKRDVKSTTTQIKNQHILLPNTCCLLVKTISNGSSSGLVDNTHNIQPGNNSSVLCGLSLRVIEVSRDSNHGVLDSDT</sequence>
<name>A0A6N2NCM8_SALVM</name>
<proteinExistence type="predicted"/>
<evidence type="ECO:0000313" key="2">
    <source>
        <dbReference type="EMBL" id="VFU64790.1"/>
    </source>
</evidence>
<organism evidence="2">
    <name type="scientific">Salix viminalis</name>
    <name type="common">Common osier</name>
    <name type="synonym">Basket willow</name>
    <dbReference type="NCBI Taxonomy" id="40686"/>
    <lineage>
        <taxon>Eukaryota</taxon>
        <taxon>Viridiplantae</taxon>
        <taxon>Streptophyta</taxon>
        <taxon>Embryophyta</taxon>
        <taxon>Tracheophyta</taxon>
        <taxon>Spermatophyta</taxon>
        <taxon>Magnoliopsida</taxon>
        <taxon>eudicotyledons</taxon>
        <taxon>Gunneridae</taxon>
        <taxon>Pentapetalae</taxon>
        <taxon>rosids</taxon>
        <taxon>fabids</taxon>
        <taxon>Malpighiales</taxon>
        <taxon>Salicaceae</taxon>
        <taxon>Saliceae</taxon>
        <taxon>Salix</taxon>
    </lineage>
</organism>
<feature type="region of interest" description="Disordered" evidence="1">
    <location>
        <begin position="15"/>
        <end position="34"/>
    </location>
</feature>